<evidence type="ECO:0000259" key="5">
    <source>
        <dbReference type="Pfam" id="PF00149"/>
    </source>
</evidence>
<keyword evidence="2" id="KW-0378">Hydrolase</keyword>
<evidence type="ECO:0000313" key="6">
    <source>
        <dbReference type="EMBL" id="MCW3788180.1"/>
    </source>
</evidence>
<name>A0AAE3M7D3_9BACT</name>
<evidence type="ECO:0000313" key="7">
    <source>
        <dbReference type="Proteomes" id="UP001209229"/>
    </source>
</evidence>
<comment type="caution">
    <text evidence="6">The sequence shown here is derived from an EMBL/GenBank/DDBJ whole genome shotgun (WGS) entry which is preliminary data.</text>
</comment>
<evidence type="ECO:0000256" key="3">
    <source>
        <dbReference type="ARBA" id="ARBA00023004"/>
    </source>
</evidence>
<sequence>MSDIHFGKLSRTKDFAVPGEPLPSMEQGEKSLKAELINTLKNEKVNFLIVAGDLTSIGSPNEFKYCKDAILEIANEINLHDSEVIISLGNHDINWNILGIDMECSSENPECKSNHTNGYLAVAGSVANYWLGDSFKYEKEGPAPYSGVKEFDDVIFFTLNSGWRCSKDDAIKQGKLDTEQLDWISKELYNYKDNTKWKILVLHHHPFNYPYQIPVSEHSVLSEGPELLECIGKYGVNIVCHGHRHHPRIKNRIENGWKNPVTFVSAGSLSVASNHRSNGEIPNLFHIIELTENRTLYIRTYQYKTINGWKPITFDEGLLPIDFEMFFEKPYGEEECYEELKELCNLNGADNKRLPEWRKLPSSLKSIPLKELNSKIEEFCNNSGNKFFGPYPNTNVAILKDI</sequence>
<dbReference type="AlphaFoldDB" id="A0AAE3M7D3"/>
<dbReference type="GO" id="GO:0046872">
    <property type="term" value="F:metal ion binding"/>
    <property type="evidence" value="ECO:0007669"/>
    <property type="project" value="UniProtKB-KW"/>
</dbReference>
<accession>A0AAE3M7D3</accession>
<feature type="domain" description="Calcineurin-like phosphoesterase" evidence="5">
    <location>
        <begin position="2"/>
        <end position="247"/>
    </location>
</feature>
<dbReference type="PANTHER" id="PTHR42988">
    <property type="entry name" value="PHOSPHOHYDROLASE"/>
    <property type="match status" value="1"/>
</dbReference>
<evidence type="ECO:0000256" key="2">
    <source>
        <dbReference type="ARBA" id="ARBA00022801"/>
    </source>
</evidence>
<dbReference type="InterPro" id="IPR050884">
    <property type="entry name" value="CNP_phosphodiesterase-III"/>
</dbReference>
<keyword evidence="7" id="KW-1185">Reference proteome</keyword>
<dbReference type="Gene3D" id="3.60.21.10">
    <property type="match status" value="1"/>
</dbReference>
<dbReference type="Pfam" id="PF00149">
    <property type="entry name" value="Metallophos"/>
    <property type="match status" value="1"/>
</dbReference>
<evidence type="ECO:0000256" key="1">
    <source>
        <dbReference type="ARBA" id="ARBA00022723"/>
    </source>
</evidence>
<keyword evidence="1" id="KW-0479">Metal-binding</keyword>
<dbReference type="GO" id="GO:0016787">
    <property type="term" value="F:hydrolase activity"/>
    <property type="evidence" value="ECO:0007669"/>
    <property type="project" value="UniProtKB-KW"/>
</dbReference>
<dbReference type="PANTHER" id="PTHR42988:SF2">
    <property type="entry name" value="CYCLIC NUCLEOTIDE PHOSPHODIESTERASE CBUA0032-RELATED"/>
    <property type="match status" value="1"/>
</dbReference>
<dbReference type="Proteomes" id="UP001209229">
    <property type="component" value="Unassembled WGS sequence"/>
</dbReference>
<proteinExistence type="inferred from homology"/>
<dbReference type="RefSeq" id="WP_301191741.1">
    <property type="nucleotide sequence ID" value="NZ_JAPDPJ010000046.1"/>
</dbReference>
<dbReference type="SUPFAM" id="SSF56300">
    <property type="entry name" value="Metallo-dependent phosphatases"/>
    <property type="match status" value="1"/>
</dbReference>
<comment type="similarity">
    <text evidence="4">Belongs to the cyclic nucleotide phosphodiesterase class-III family.</text>
</comment>
<reference evidence="6" key="1">
    <citation type="submission" date="2022-10" db="EMBL/GenBank/DDBJ databases">
        <authorList>
            <person name="Yu W.X."/>
        </authorList>
    </citation>
    <scope>NUCLEOTIDE SEQUENCE</scope>
    <source>
        <strain evidence="6">AAT</strain>
    </source>
</reference>
<dbReference type="InterPro" id="IPR029052">
    <property type="entry name" value="Metallo-depent_PP-like"/>
</dbReference>
<evidence type="ECO:0000256" key="4">
    <source>
        <dbReference type="ARBA" id="ARBA00025742"/>
    </source>
</evidence>
<dbReference type="EMBL" id="JAPDPJ010000046">
    <property type="protein sequence ID" value="MCW3788180.1"/>
    <property type="molecule type" value="Genomic_DNA"/>
</dbReference>
<dbReference type="InterPro" id="IPR004843">
    <property type="entry name" value="Calcineurin-like_PHP"/>
</dbReference>
<protein>
    <submittedName>
        <fullName evidence="6">Metallophosphoesterase</fullName>
    </submittedName>
</protein>
<gene>
    <name evidence="6" type="ORF">OM075_17035</name>
</gene>
<organism evidence="6 7">
    <name type="scientific">Plebeiibacterium sediminum</name>
    <dbReference type="NCBI Taxonomy" id="2992112"/>
    <lineage>
        <taxon>Bacteria</taxon>
        <taxon>Pseudomonadati</taxon>
        <taxon>Bacteroidota</taxon>
        <taxon>Bacteroidia</taxon>
        <taxon>Marinilabiliales</taxon>
        <taxon>Marinilabiliaceae</taxon>
        <taxon>Plebeiibacterium</taxon>
    </lineage>
</organism>
<keyword evidence="3" id="KW-0408">Iron</keyword>